<dbReference type="InterPro" id="IPR002495">
    <property type="entry name" value="Glyco_trans_8"/>
</dbReference>
<dbReference type="Pfam" id="PF01501">
    <property type="entry name" value="Glyco_transf_8"/>
    <property type="match status" value="1"/>
</dbReference>
<dbReference type="CDD" id="cd02537">
    <property type="entry name" value="GT8_Glycogenin"/>
    <property type="match status" value="1"/>
</dbReference>
<dbReference type="Gene3D" id="3.90.550.10">
    <property type="entry name" value="Spore Coat Polysaccharide Biosynthesis Protein SpsA, Chain A"/>
    <property type="match status" value="1"/>
</dbReference>
<name>A0A5C3MGF4_9AGAR</name>
<sequence>MASRCAYVTLLTKSSYLPGTLVLDYGLRAVGSKYPLVVMATPALPAEARKVLHKCGIPIREVNTLIPEEGAHTLNNHDARFADTWTKLRAFELAEYDRIVLLDCDMIVKKNMDDLMTIELGKNEIAAVHVCACNPRKLEHYPSDWIPANCAHTAVKHPRGLPPVATDNTPRPYSQLNSGTVVLNPSRELSDDIIHFLSTHDKISEFSFPDQDLLTTFFKNQWKPLPWYYNALKTLRVIHPQEWSDDEVRCLHYILPDKPWQSRVTLPELEEQFGVVNSWWWQHLDSLGEELKVSDPEGWKLVLENVNTHPVQS</sequence>
<gene>
    <name evidence="1" type="ORF">BDQ12DRAFT_718916</name>
</gene>
<reference evidence="1 2" key="1">
    <citation type="journal article" date="2019" name="Nat. Ecol. Evol.">
        <title>Megaphylogeny resolves global patterns of mushroom evolution.</title>
        <authorList>
            <person name="Varga T."/>
            <person name="Krizsan K."/>
            <person name="Foldi C."/>
            <person name="Dima B."/>
            <person name="Sanchez-Garcia M."/>
            <person name="Sanchez-Ramirez S."/>
            <person name="Szollosi G.J."/>
            <person name="Szarkandi J.G."/>
            <person name="Papp V."/>
            <person name="Albert L."/>
            <person name="Andreopoulos W."/>
            <person name="Angelini C."/>
            <person name="Antonin V."/>
            <person name="Barry K.W."/>
            <person name="Bougher N.L."/>
            <person name="Buchanan P."/>
            <person name="Buyck B."/>
            <person name="Bense V."/>
            <person name="Catcheside P."/>
            <person name="Chovatia M."/>
            <person name="Cooper J."/>
            <person name="Damon W."/>
            <person name="Desjardin D."/>
            <person name="Finy P."/>
            <person name="Geml J."/>
            <person name="Haridas S."/>
            <person name="Hughes K."/>
            <person name="Justo A."/>
            <person name="Karasinski D."/>
            <person name="Kautmanova I."/>
            <person name="Kiss B."/>
            <person name="Kocsube S."/>
            <person name="Kotiranta H."/>
            <person name="LaButti K.M."/>
            <person name="Lechner B.E."/>
            <person name="Liimatainen K."/>
            <person name="Lipzen A."/>
            <person name="Lukacs Z."/>
            <person name="Mihaltcheva S."/>
            <person name="Morgado L.N."/>
            <person name="Niskanen T."/>
            <person name="Noordeloos M.E."/>
            <person name="Ohm R.A."/>
            <person name="Ortiz-Santana B."/>
            <person name="Ovrebo C."/>
            <person name="Racz N."/>
            <person name="Riley R."/>
            <person name="Savchenko A."/>
            <person name="Shiryaev A."/>
            <person name="Soop K."/>
            <person name="Spirin V."/>
            <person name="Szebenyi C."/>
            <person name="Tomsovsky M."/>
            <person name="Tulloss R.E."/>
            <person name="Uehling J."/>
            <person name="Grigoriev I.V."/>
            <person name="Vagvolgyi C."/>
            <person name="Papp T."/>
            <person name="Martin F.M."/>
            <person name="Miettinen O."/>
            <person name="Hibbett D.S."/>
            <person name="Nagy L.G."/>
        </authorList>
    </citation>
    <scope>NUCLEOTIDE SEQUENCE [LARGE SCALE GENOMIC DNA]</scope>
    <source>
        <strain evidence="1 2">CBS 166.37</strain>
    </source>
</reference>
<dbReference type="PANTHER" id="PTHR11183">
    <property type="entry name" value="GLYCOGENIN SUBFAMILY MEMBER"/>
    <property type="match status" value="1"/>
</dbReference>
<keyword evidence="2" id="KW-1185">Reference proteome</keyword>
<proteinExistence type="predicted"/>
<dbReference type="Proteomes" id="UP000308652">
    <property type="component" value="Unassembled WGS sequence"/>
</dbReference>
<dbReference type="InterPro" id="IPR029044">
    <property type="entry name" value="Nucleotide-diphossugar_trans"/>
</dbReference>
<dbReference type="GO" id="GO:0016757">
    <property type="term" value="F:glycosyltransferase activity"/>
    <property type="evidence" value="ECO:0007669"/>
    <property type="project" value="InterPro"/>
</dbReference>
<dbReference type="AlphaFoldDB" id="A0A5C3MGF4"/>
<protein>
    <submittedName>
        <fullName evidence="1">Glycosyltransferase family 8 protein</fullName>
    </submittedName>
</protein>
<dbReference type="OrthoDB" id="2014201at2759"/>
<keyword evidence="1" id="KW-0808">Transferase</keyword>
<dbReference type="STRING" id="68775.A0A5C3MGF4"/>
<accession>A0A5C3MGF4</accession>
<evidence type="ECO:0000313" key="1">
    <source>
        <dbReference type="EMBL" id="TFK43723.1"/>
    </source>
</evidence>
<dbReference type="InterPro" id="IPR050587">
    <property type="entry name" value="GNT1/Glycosyltrans_8"/>
</dbReference>
<evidence type="ECO:0000313" key="2">
    <source>
        <dbReference type="Proteomes" id="UP000308652"/>
    </source>
</evidence>
<dbReference type="EMBL" id="ML213591">
    <property type="protein sequence ID" value="TFK43723.1"/>
    <property type="molecule type" value="Genomic_DNA"/>
</dbReference>
<dbReference type="SUPFAM" id="SSF53448">
    <property type="entry name" value="Nucleotide-diphospho-sugar transferases"/>
    <property type="match status" value="1"/>
</dbReference>
<organism evidence="1 2">
    <name type="scientific">Crucibulum laeve</name>
    <dbReference type="NCBI Taxonomy" id="68775"/>
    <lineage>
        <taxon>Eukaryota</taxon>
        <taxon>Fungi</taxon>
        <taxon>Dikarya</taxon>
        <taxon>Basidiomycota</taxon>
        <taxon>Agaricomycotina</taxon>
        <taxon>Agaricomycetes</taxon>
        <taxon>Agaricomycetidae</taxon>
        <taxon>Agaricales</taxon>
        <taxon>Agaricineae</taxon>
        <taxon>Nidulariaceae</taxon>
        <taxon>Crucibulum</taxon>
    </lineage>
</organism>